<dbReference type="OrthoDB" id="10261039at2759"/>
<keyword evidence="14" id="KW-1185">Reference proteome</keyword>
<keyword evidence="4 10" id="KW-0812">Transmembrane</keyword>
<evidence type="ECO:0000256" key="12">
    <source>
        <dbReference type="SAM" id="MobiDB-lite"/>
    </source>
</evidence>
<feature type="compositionally biased region" description="Low complexity" evidence="12">
    <location>
        <begin position="146"/>
        <end position="160"/>
    </location>
</feature>
<dbReference type="EMBL" id="JAEPRB010000082">
    <property type="protein sequence ID" value="KAG2222463.1"/>
    <property type="molecule type" value="Genomic_DNA"/>
</dbReference>
<protein>
    <recommendedName>
        <fullName evidence="3 10">MICOS complex subunit MIC60</fullName>
    </recommendedName>
    <alternativeName>
        <fullName evidence="10">Mitofilin</fullName>
    </alternativeName>
</protein>
<evidence type="ECO:0000256" key="5">
    <source>
        <dbReference type="ARBA" id="ARBA00022792"/>
    </source>
</evidence>
<comment type="caution">
    <text evidence="13">The sequence shown here is derived from an EMBL/GenBank/DDBJ whole genome shotgun (WGS) entry which is preliminary data.</text>
</comment>
<evidence type="ECO:0000256" key="8">
    <source>
        <dbReference type="ARBA" id="ARBA00023136"/>
    </source>
</evidence>
<evidence type="ECO:0000256" key="7">
    <source>
        <dbReference type="ARBA" id="ARBA00023128"/>
    </source>
</evidence>
<proteinExistence type="inferred from homology"/>
<comment type="similarity">
    <text evidence="2 10">Belongs to the MICOS complex subunit Mic60 family.</text>
</comment>
<dbReference type="GO" id="GO:0061617">
    <property type="term" value="C:MICOS complex"/>
    <property type="evidence" value="ECO:0007669"/>
    <property type="project" value="TreeGrafter"/>
</dbReference>
<evidence type="ECO:0000313" key="14">
    <source>
        <dbReference type="Proteomes" id="UP000646827"/>
    </source>
</evidence>
<evidence type="ECO:0000256" key="1">
    <source>
        <dbReference type="ARBA" id="ARBA00004434"/>
    </source>
</evidence>
<evidence type="ECO:0000256" key="6">
    <source>
        <dbReference type="ARBA" id="ARBA00022989"/>
    </source>
</evidence>
<keyword evidence="11" id="KW-0175">Coiled coil</keyword>
<feature type="region of interest" description="Disordered" evidence="12">
    <location>
        <begin position="145"/>
        <end position="184"/>
    </location>
</feature>
<dbReference type="PANTHER" id="PTHR15415">
    <property type="entry name" value="MITOFILIN"/>
    <property type="match status" value="1"/>
</dbReference>
<sequence>MLRASKLYKGSVSRAFTAAQRHASTTTNPEIKKKGSIGGKLLGLTVVTAAGYGGAVYYATTDKAFHDMFVAHVPGGKESVQFLQDLKINDELENYQKRTATLKKQAEELSTKAVDYSNQAREAAVGAYQYANDTYQKLTGEKELPKLPSLSSSTTAAPVEEVVKEEKQQSKSTHKKIDIQSGKASISTDKKDAEPIVEAVIEKPPPIIVKNVKTNNTIVRELSTLLSELATILNDQGLAASGRKVMQEAEEQLELLNTRYRDLDAEQAAVLNALVLLQQKSKNVEASLENYRKEASQVLQSSHVETARRVGAKQAELEKEFEETRAEMKKTFATLLTKELGSQKNQLDNERSQALLRQSEEMRRQFIREVKYLVEKERASRLGKLEMIDARFKALEQQSLTNAANLDRSRQSHLMRVTFGALHDVITRVHKASFVDELEAFKNSAKYNELLQTVLDTIPREVAEEGVESMGDLTTRFESVVDEVRRVALVPEDGGFGAHIISMILSHLMFRKEGLVEGDDVEAILARSGYHLKNGDLEDAARELNQLKGWPKRLAQDWIVAARRHLEVKQVLEIAETQTILNSLLEA</sequence>
<keyword evidence="5 10" id="KW-0999">Mitochondrion inner membrane</keyword>
<accession>A0A8H7S6N4</accession>
<gene>
    <name evidence="13" type="ORF">INT45_013376</name>
</gene>
<keyword evidence="6 10" id="KW-1133">Transmembrane helix</keyword>
<dbReference type="Pfam" id="PF09731">
    <property type="entry name" value="Mitofilin"/>
    <property type="match status" value="2"/>
</dbReference>
<dbReference type="PANTHER" id="PTHR15415:SF7">
    <property type="entry name" value="MICOS COMPLEX SUBUNIT MIC60"/>
    <property type="match status" value="1"/>
</dbReference>
<evidence type="ECO:0000313" key="13">
    <source>
        <dbReference type="EMBL" id="KAG2222463.1"/>
    </source>
</evidence>
<evidence type="ECO:0000256" key="2">
    <source>
        <dbReference type="ARBA" id="ARBA00010877"/>
    </source>
</evidence>
<evidence type="ECO:0000256" key="3">
    <source>
        <dbReference type="ARBA" id="ARBA00018116"/>
    </source>
</evidence>
<comment type="function">
    <text evidence="9">Component of the MICOS complex, a large protein complex of the mitochondrial inner membrane that plays crucial roles in the maintenance of crista junctions, inner membrane architecture, and formation of contact sites to the outer membrane. Plays a role in keeping cristae membranes connected to the inner boundary membrane. Also promotes protein import via the mitochondrial intermembrane space assembly (MIA) pathway.</text>
</comment>
<keyword evidence="8 10" id="KW-0472">Membrane</keyword>
<feature type="coiled-coil region" evidence="11">
    <location>
        <begin position="239"/>
        <end position="334"/>
    </location>
</feature>
<evidence type="ECO:0000256" key="4">
    <source>
        <dbReference type="ARBA" id="ARBA00022692"/>
    </source>
</evidence>
<feature type="transmembrane region" description="Helical" evidence="10">
    <location>
        <begin position="41"/>
        <end position="59"/>
    </location>
</feature>
<evidence type="ECO:0000256" key="11">
    <source>
        <dbReference type="SAM" id="Coils"/>
    </source>
</evidence>
<dbReference type="InterPro" id="IPR019133">
    <property type="entry name" value="MIC60"/>
</dbReference>
<reference evidence="13 14" key="1">
    <citation type="submission" date="2020-12" db="EMBL/GenBank/DDBJ databases">
        <title>Metabolic potential, ecology and presence of endohyphal bacteria is reflected in genomic diversity of Mucoromycotina.</title>
        <authorList>
            <person name="Muszewska A."/>
            <person name="Okrasinska A."/>
            <person name="Steczkiewicz K."/>
            <person name="Drgas O."/>
            <person name="Orlowska M."/>
            <person name="Perlinska-Lenart U."/>
            <person name="Aleksandrzak-Piekarczyk T."/>
            <person name="Szatraj K."/>
            <person name="Zielenkiewicz U."/>
            <person name="Pilsyk S."/>
            <person name="Malc E."/>
            <person name="Mieczkowski P."/>
            <person name="Kruszewska J.S."/>
            <person name="Biernat P."/>
            <person name="Pawlowska J."/>
        </authorList>
    </citation>
    <scope>NUCLEOTIDE SEQUENCE [LARGE SCALE GENOMIC DNA]</scope>
    <source>
        <strain evidence="13 14">CBS 142.35</strain>
    </source>
</reference>
<comment type="subunit">
    <text evidence="10">Component of the mitochondrial contact site and cristae organizing system (MICOS) complex.</text>
</comment>
<keyword evidence="7 10" id="KW-0496">Mitochondrion</keyword>
<organism evidence="13 14">
    <name type="scientific">Circinella minor</name>
    <dbReference type="NCBI Taxonomy" id="1195481"/>
    <lineage>
        <taxon>Eukaryota</taxon>
        <taxon>Fungi</taxon>
        <taxon>Fungi incertae sedis</taxon>
        <taxon>Mucoromycota</taxon>
        <taxon>Mucoromycotina</taxon>
        <taxon>Mucoromycetes</taxon>
        <taxon>Mucorales</taxon>
        <taxon>Lichtheimiaceae</taxon>
        <taxon>Circinella</taxon>
    </lineage>
</organism>
<evidence type="ECO:0000256" key="9">
    <source>
        <dbReference type="ARBA" id="ARBA00025571"/>
    </source>
</evidence>
<dbReference type="Proteomes" id="UP000646827">
    <property type="component" value="Unassembled WGS sequence"/>
</dbReference>
<evidence type="ECO:0000256" key="10">
    <source>
        <dbReference type="RuleBase" id="RU363000"/>
    </source>
</evidence>
<dbReference type="GO" id="GO:0042407">
    <property type="term" value="P:cristae formation"/>
    <property type="evidence" value="ECO:0007669"/>
    <property type="project" value="TreeGrafter"/>
</dbReference>
<comment type="subcellular location">
    <subcellularLocation>
        <location evidence="1 10">Mitochondrion inner membrane</location>
        <topology evidence="1 10">Single-pass membrane protein</topology>
    </subcellularLocation>
</comment>
<name>A0A8H7S6N4_9FUNG</name>
<dbReference type="AlphaFoldDB" id="A0A8H7S6N4"/>